<feature type="domain" description="TRAM" evidence="11">
    <location>
        <begin position="388"/>
        <end position="463"/>
    </location>
</feature>
<comment type="subunit">
    <text evidence="10">Monomer.</text>
</comment>
<dbReference type="PANTHER" id="PTHR43020">
    <property type="entry name" value="CDK5 REGULATORY SUBUNIT-ASSOCIATED PROTEIN 1"/>
    <property type="match status" value="1"/>
</dbReference>
<dbReference type="AlphaFoldDB" id="T2GBY5"/>
<dbReference type="InterPro" id="IPR023404">
    <property type="entry name" value="rSAM_horseshoe"/>
</dbReference>
<evidence type="ECO:0000313" key="15">
    <source>
        <dbReference type="Proteomes" id="UP000016587"/>
    </source>
</evidence>
<evidence type="ECO:0000259" key="13">
    <source>
        <dbReference type="PROSITE" id="PS51918"/>
    </source>
</evidence>
<dbReference type="HAMAP" id="MF_01864">
    <property type="entry name" value="tRNA_metthiotr_MiaB"/>
    <property type="match status" value="1"/>
</dbReference>
<comment type="function">
    <text evidence="1 10">Catalyzes the methylthiolation of N6-(dimethylallyl)adenosine (i(6)A), leading to the formation of 2-methylthio-N6-(dimethylallyl)adenosine (ms(2)i(6)A) at position 37 in tRNAs that read codons beginning with uridine.</text>
</comment>
<evidence type="ECO:0000256" key="4">
    <source>
        <dbReference type="ARBA" id="ARBA00022679"/>
    </source>
</evidence>
<dbReference type="InterPro" id="IPR006463">
    <property type="entry name" value="MiaB_methiolase"/>
</dbReference>
<keyword evidence="4 10" id="KW-0808">Transferase</keyword>
<dbReference type="PROSITE" id="PS01278">
    <property type="entry name" value="MTTASE_RADICAL"/>
    <property type="match status" value="1"/>
</dbReference>
<dbReference type="Proteomes" id="UP000016587">
    <property type="component" value="Chromosome"/>
</dbReference>
<dbReference type="CDD" id="cd01335">
    <property type="entry name" value="Radical_SAM"/>
    <property type="match status" value="1"/>
</dbReference>
<organism evidence="14 15">
    <name type="scientific">Megalodesulfovibrio gigas (strain ATCC 19364 / DSM 1382 / NCIMB 9332 / VKM B-1759)</name>
    <name type="common">Desulfovibrio gigas</name>
    <dbReference type="NCBI Taxonomy" id="1121448"/>
    <lineage>
        <taxon>Bacteria</taxon>
        <taxon>Pseudomonadati</taxon>
        <taxon>Thermodesulfobacteriota</taxon>
        <taxon>Desulfovibrionia</taxon>
        <taxon>Desulfovibrionales</taxon>
        <taxon>Desulfovibrionaceae</taxon>
        <taxon>Megalodesulfovibrio</taxon>
    </lineage>
</organism>
<dbReference type="Gene3D" id="3.80.30.20">
    <property type="entry name" value="tm_1862 like domain"/>
    <property type="match status" value="1"/>
</dbReference>
<evidence type="ECO:0000259" key="11">
    <source>
        <dbReference type="PROSITE" id="PS50926"/>
    </source>
</evidence>
<dbReference type="PROSITE" id="PS51449">
    <property type="entry name" value="MTTASE_N"/>
    <property type="match status" value="1"/>
</dbReference>
<keyword evidence="10" id="KW-0819">tRNA processing</keyword>
<dbReference type="PROSITE" id="PS50926">
    <property type="entry name" value="TRAM"/>
    <property type="match status" value="1"/>
</dbReference>
<evidence type="ECO:0000256" key="1">
    <source>
        <dbReference type="ARBA" id="ARBA00003234"/>
    </source>
</evidence>
<evidence type="ECO:0000256" key="7">
    <source>
        <dbReference type="ARBA" id="ARBA00023004"/>
    </source>
</evidence>
<dbReference type="EC" id="2.8.4.3" evidence="9 10"/>
<feature type="binding site" evidence="10">
    <location>
        <position position="92"/>
    </location>
    <ligand>
        <name>[4Fe-4S] cluster</name>
        <dbReference type="ChEBI" id="CHEBI:49883"/>
        <label>1</label>
    </ligand>
</feature>
<evidence type="ECO:0000256" key="8">
    <source>
        <dbReference type="ARBA" id="ARBA00023014"/>
    </source>
</evidence>
<keyword evidence="5 10" id="KW-0949">S-adenosyl-L-methionine</keyword>
<feature type="binding site" evidence="10">
    <location>
        <position position="175"/>
    </location>
    <ligand>
        <name>[4Fe-4S] cluster</name>
        <dbReference type="ChEBI" id="CHEBI:49883"/>
        <label>2</label>
        <note>4Fe-4S-S-AdoMet</note>
    </ligand>
</feature>
<dbReference type="InterPro" id="IPR020612">
    <property type="entry name" value="Methylthiotransferase_CS"/>
</dbReference>
<evidence type="ECO:0000256" key="10">
    <source>
        <dbReference type="HAMAP-Rule" id="MF_01864"/>
    </source>
</evidence>
<keyword evidence="15" id="KW-1185">Reference proteome</keyword>
<dbReference type="GO" id="GO:0051539">
    <property type="term" value="F:4 iron, 4 sulfur cluster binding"/>
    <property type="evidence" value="ECO:0007669"/>
    <property type="project" value="UniProtKB-UniRule"/>
</dbReference>
<dbReference type="PANTHER" id="PTHR43020:SF2">
    <property type="entry name" value="MITOCHONDRIAL TRNA METHYLTHIOTRANSFERASE CDK5RAP1"/>
    <property type="match status" value="1"/>
</dbReference>
<evidence type="ECO:0000256" key="6">
    <source>
        <dbReference type="ARBA" id="ARBA00022723"/>
    </source>
</evidence>
<dbReference type="Gene3D" id="3.40.50.12160">
    <property type="entry name" value="Methylthiotransferase, N-terminal domain"/>
    <property type="match status" value="1"/>
</dbReference>
<evidence type="ECO:0000313" key="14">
    <source>
        <dbReference type="EMBL" id="AGW13626.1"/>
    </source>
</evidence>
<keyword evidence="2 10" id="KW-0004">4Fe-4S</keyword>
<dbReference type="SFLD" id="SFLDG01061">
    <property type="entry name" value="methylthiotransferase"/>
    <property type="match status" value="1"/>
</dbReference>
<dbReference type="InterPro" id="IPR058240">
    <property type="entry name" value="rSAM_sf"/>
</dbReference>
<name>T2GBY5_MEGG1</name>
<reference evidence="15" key="2">
    <citation type="submission" date="2013-07" db="EMBL/GenBank/DDBJ databases">
        <authorList>
            <person name="Morais-Silva F.O."/>
            <person name="Rezende A.M."/>
            <person name="Pimentel C."/>
            <person name="Resende D.M."/>
            <person name="Santos C.I."/>
            <person name="Clemente C."/>
            <person name="de Oliveira L.M."/>
            <person name="da Silva S.M."/>
            <person name="Costa D.A."/>
            <person name="Varela-Raposo A."/>
            <person name="Horacio E.C.A."/>
            <person name="Matos M."/>
            <person name="Flores O."/>
            <person name="Ruiz J.C."/>
            <person name="Rodrigues-Pousada C."/>
        </authorList>
    </citation>
    <scope>NUCLEOTIDE SEQUENCE [LARGE SCALE GENOMIC DNA]</scope>
    <source>
        <strain evidence="15">ATCC 19364 / DSM 1382 / NCIMB 9332 / VKM B-1759</strain>
    </source>
</reference>
<dbReference type="InterPro" id="IPR007197">
    <property type="entry name" value="rSAM"/>
</dbReference>
<feature type="binding site" evidence="10">
    <location>
        <position position="10"/>
    </location>
    <ligand>
        <name>[4Fe-4S] cluster</name>
        <dbReference type="ChEBI" id="CHEBI:49883"/>
        <label>1</label>
    </ligand>
</feature>
<feature type="binding site" evidence="10">
    <location>
        <position position="168"/>
    </location>
    <ligand>
        <name>[4Fe-4S] cluster</name>
        <dbReference type="ChEBI" id="CHEBI:49883"/>
        <label>2</label>
        <note>4Fe-4S-S-AdoMet</note>
    </ligand>
</feature>
<keyword evidence="6 10" id="KW-0479">Metal-binding</keyword>
<dbReference type="SMART" id="SM00729">
    <property type="entry name" value="Elp3"/>
    <property type="match status" value="1"/>
</dbReference>
<accession>T2GBY5</accession>
<dbReference type="SFLD" id="SFLDG01082">
    <property type="entry name" value="B12-binding_domain_containing"/>
    <property type="match status" value="1"/>
</dbReference>
<dbReference type="eggNOG" id="COG0621">
    <property type="taxonomic scope" value="Bacteria"/>
</dbReference>
<dbReference type="NCBIfam" id="TIGR01574">
    <property type="entry name" value="miaB-methiolase"/>
    <property type="match status" value="1"/>
</dbReference>
<dbReference type="SFLD" id="SFLDF00273">
    <property type="entry name" value="(dimethylallyl)adenosine_tRNA"/>
    <property type="match status" value="1"/>
</dbReference>
<dbReference type="Pfam" id="PF00919">
    <property type="entry name" value="UPF0004"/>
    <property type="match status" value="1"/>
</dbReference>
<dbReference type="InterPro" id="IPR005839">
    <property type="entry name" value="Methylthiotransferase"/>
</dbReference>
<dbReference type="Pfam" id="PF04055">
    <property type="entry name" value="Radical_SAM"/>
    <property type="match status" value="1"/>
</dbReference>
<sequence length="466" mass="51452">MQFHTMTFGCQMNVHDAAWLDRALVARGHARHPVLLGPGEELSPQVLAGADCVILHTCSVREKPEQKVYSLLGRLAAYFRANPRAFCAVGGCVAQQVGPELWRRFPFVRLVFGGDSLPEAPEALERLLAHPRLRISLLDFSESWRPREDHLEAAPPSPQAFVTIMVGCDNWCSYCIVPSVRGPQRSRPFADILDECRRLVDAGAREITLLGQNVNAYGLDLGPGASSFAELLRAVARLPGLVRLRFTTSHPKDLDEAVIAAFGEESTLAPMLHLPVQSGSDRVLEAMGRRYTVAHYHKLIDALRAARPDMAFSTDFIVGFPGETEADFQETLDLIRQVRYASAFSFCYTDRPGTKASAMLEKIDPAQSLDRLARLQALQQEISESRLETFVGHTVEVLLEGPARRQDTAGLVLTGRDAWNRVVNVHDPEGLIRARQDRSFSGMMVPVRIDAALKHSLAGKAAGATW</sequence>
<proteinExistence type="inferred from homology"/>
<feature type="binding site" evidence="10">
    <location>
        <position position="172"/>
    </location>
    <ligand>
        <name>[4Fe-4S] cluster</name>
        <dbReference type="ChEBI" id="CHEBI:49883"/>
        <label>2</label>
        <note>4Fe-4S-S-AdoMet</note>
    </ligand>
</feature>
<protein>
    <recommendedName>
        <fullName evidence="9 10">tRNA-2-methylthio-N(6)-dimethylallyladenosine synthase</fullName>
        <ecNumber evidence="9 10">2.8.4.3</ecNumber>
    </recommendedName>
    <alternativeName>
        <fullName evidence="10">(Dimethylallyl)adenosine tRNA methylthiotransferase MiaB</fullName>
    </alternativeName>
    <alternativeName>
        <fullName evidence="10">tRNA-i(6)A37 methylthiotransferase</fullName>
    </alternativeName>
</protein>
<comment type="cofactor">
    <cofactor evidence="10">
        <name>[4Fe-4S] cluster</name>
        <dbReference type="ChEBI" id="CHEBI:49883"/>
    </cofactor>
    <text evidence="10">Binds 2 [4Fe-4S] clusters. One cluster is coordinated with 3 cysteines and an exchangeable S-adenosyl-L-methionine.</text>
</comment>
<dbReference type="InterPro" id="IPR013848">
    <property type="entry name" value="Methylthiotransferase_N"/>
</dbReference>
<evidence type="ECO:0000256" key="5">
    <source>
        <dbReference type="ARBA" id="ARBA00022691"/>
    </source>
</evidence>
<dbReference type="HOGENOM" id="CLU_018697_2_0_7"/>
<comment type="similarity">
    <text evidence="10">Belongs to the methylthiotransferase family. MiaB subfamily.</text>
</comment>
<keyword evidence="7 10" id="KW-0408">Iron</keyword>
<dbReference type="PATRIC" id="fig|1121448.10.peg.1799"/>
<evidence type="ECO:0000256" key="3">
    <source>
        <dbReference type="ARBA" id="ARBA00022490"/>
    </source>
</evidence>
<dbReference type="STRING" id="1121448.DGI_1832"/>
<evidence type="ECO:0000259" key="12">
    <source>
        <dbReference type="PROSITE" id="PS51449"/>
    </source>
</evidence>
<dbReference type="InterPro" id="IPR006638">
    <property type="entry name" value="Elp3/MiaA/NifB-like_rSAM"/>
</dbReference>
<dbReference type="GO" id="GO:0005829">
    <property type="term" value="C:cytosol"/>
    <property type="evidence" value="ECO:0007669"/>
    <property type="project" value="TreeGrafter"/>
</dbReference>
<evidence type="ECO:0000256" key="2">
    <source>
        <dbReference type="ARBA" id="ARBA00022485"/>
    </source>
</evidence>
<dbReference type="FunFam" id="3.80.30.20:FF:000001">
    <property type="entry name" value="tRNA-2-methylthio-N(6)-dimethylallyladenosine synthase 2"/>
    <property type="match status" value="1"/>
</dbReference>
<dbReference type="InterPro" id="IPR038135">
    <property type="entry name" value="Methylthiotransferase_N_sf"/>
</dbReference>
<feature type="binding site" evidence="10">
    <location>
        <position position="58"/>
    </location>
    <ligand>
        <name>[4Fe-4S] cluster</name>
        <dbReference type="ChEBI" id="CHEBI:49883"/>
        <label>1</label>
    </ligand>
</feature>
<dbReference type="GO" id="GO:0035597">
    <property type="term" value="F:tRNA-2-methylthio-N(6)-dimethylallyladenosine(37) synthase activity"/>
    <property type="evidence" value="ECO:0007669"/>
    <property type="project" value="UniProtKB-EC"/>
</dbReference>
<dbReference type="PROSITE" id="PS51918">
    <property type="entry name" value="RADICAL_SAM"/>
    <property type="match status" value="1"/>
</dbReference>
<feature type="domain" description="Radical SAM core" evidence="13">
    <location>
        <begin position="154"/>
        <end position="385"/>
    </location>
</feature>
<dbReference type="OrthoDB" id="9805215at2"/>
<evidence type="ECO:0000256" key="9">
    <source>
        <dbReference type="ARBA" id="ARBA00033765"/>
    </source>
</evidence>
<dbReference type="SUPFAM" id="SSF102114">
    <property type="entry name" value="Radical SAM enzymes"/>
    <property type="match status" value="1"/>
</dbReference>
<feature type="domain" description="MTTase N-terminal" evidence="12">
    <location>
        <begin position="1"/>
        <end position="129"/>
    </location>
</feature>
<dbReference type="NCBIfam" id="TIGR00089">
    <property type="entry name" value="MiaB/RimO family radical SAM methylthiotransferase"/>
    <property type="match status" value="1"/>
</dbReference>
<dbReference type="GO" id="GO:0046872">
    <property type="term" value="F:metal ion binding"/>
    <property type="evidence" value="ECO:0007669"/>
    <property type="project" value="UniProtKB-KW"/>
</dbReference>
<keyword evidence="3 10" id="KW-0963">Cytoplasm</keyword>
<comment type="subcellular location">
    <subcellularLocation>
        <location evidence="10">Cytoplasm</location>
    </subcellularLocation>
</comment>
<comment type="catalytic activity">
    <reaction evidence="10">
        <text>N(6)-dimethylallyladenosine(37) in tRNA + (sulfur carrier)-SH + AH2 + 2 S-adenosyl-L-methionine = 2-methylsulfanyl-N(6)-dimethylallyladenosine(37) in tRNA + (sulfur carrier)-H + 5'-deoxyadenosine + L-methionine + A + S-adenosyl-L-homocysteine + 2 H(+)</text>
        <dbReference type="Rhea" id="RHEA:37067"/>
        <dbReference type="Rhea" id="RHEA-COMP:10375"/>
        <dbReference type="Rhea" id="RHEA-COMP:10376"/>
        <dbReference type="Rhea" id="RHEA-COMP:14737"/>
        <dbReference type="Rhea" id="RHEA-COMP:14739"/>
        <dbReference type="ChEBI" id="CHEBI:13193"/>
        <dbReference type="ChEBI" id="CHEBI:15378"/>
        <dbReference type="ChEBI" id="CHEBI:17319"/>
        <dbReference type="ChEBI" id="CHEBI:17499"/>
        <dbReference type="ChEBI" id="CHEBI:29917"/>
        <dbReference type="ChEBI" id="CHEBI:57844"/>
        <dbReference type="ChEBI" id="CHEBI:57856"/>
        <dbReference type="ChEBI" id="CHEBI:59789"/>
        <dbReference type="ChEBI" id="CHEBI:64428"/>
        <dbReference type="ChEBI" id="CHEBI:74415"/>
        <dbReference type="ChEBI" id="CHEBI:74417"/>
        <dbReference type="EC" id="2.8.4.3"/>
    </reaction>
</comment>
<dbReference type="InterPro" id="IPR002792">
    <property type="entry name" value="TRAM_dom"/>
</dbReference>
<gene>
    <name evidence="10" type="primary">miaB</name>
    <name evidence="14" type="ORF">DGI_1832</name>
</gene>
<dbReference type="EMBL" id="CP006585">
    <property type="protein sequence ID" value="AGW13626.1"/>
    <property type="molecule type" value="Genomic_DNA"/>
</dbReference>
<dbReference type="SFLD" id="SFLDS00029">
    <property type="entry name" value="Radical_SAM"/>
    <property type="match status" value="1"/>
</dbReference>
<keyword evidence="8 10" id="KW-0411">Iron-sulfur</keyword>
<dbReference type="KEGG" id="dgg:DGI_1832"/>
<reference evidence="14 15" key="1">
    <citation type="journal article" date="2013" name="J. Bacteriol.">
        <title>Roles of HynAB and Ech, the only two hydrogenases found in the model sulfate reducer Desulfovibrio gigas.</title>
        <authorList>
            <person name="Morais-Silva F.O."/>
            <person name="Santos C.I."/>
            <person name="Rodrigues R."/>
            <person name="Pereira I.A."/>
            <person name="Rodrigues-Pousada C."/>
        </authorList>
    </citation>
    <scope>NUCLEOTIDE SEQUENCE [LARGE SCALE GENOMIC DNA]</scope>
    <source>
        <strain evidence="15">ATCC 19364 / DSM 1382 / NCIMB 9332 / VKM B-1759</strain>
    </source>
</reference>